<reference evidence="9 10" key="1">
    <citation type="submission" date="2015-04" db="EMBL/GenBank/DDBJ databases">
        <authorList>
            <person name="Heijne W.H."/>
            <person name="Fedorova N.D."/>
            <person name="Nierman W.C."/>
            <person name="Vollebregt A.W."/>
            <person name="Zhao Z."/>
            <person name="Wu L."/>
            <person name="Kumar M."/>
            <person name="Stam H."/>
            <person name="van den Berg M.A."/>
            <person name="Pel H.J."/>
        </authorList>
    </citation>
    <scope>NUCLEOTIDE SEQUENCE [LARGE SCALE GENOMIC DNA]</scope>
    <source>
        <strain evidence="9 10">CBS 393.64</strain>
    </source>
</reference>
<organism evidence="9 10">
    <name type="scientific">Rasamsonia emersonii (strain ATCC 16479 / CBS 393.64 / IMI 116815)</name>
    <dbReference type="NCBI Taxonomy" id="1408163"/>
    <lineage>
        <taxon>Eukaryota</taxon>
        <taxon>Fungi</taxon>
        <taxon>Dikarya</taxon>
        <taxon>Ascomycota</taxon>
        <taxon>Pezizomycotina</taxon>
        <taxon>Eurotiomycetes</taxon>
        <taxon>Eurotiomycetidae</taxon>
        <taxon>Eurotiales</taxon>
        <taxon>Trichocomaceae</taxon>
        <taxon>Rasamsonia</taxon>
    </lineage>
</organism>
<comment type="similarity">
    <text evidence="1 5 7">Belongs to the IPP transferase family.</text>
</comment>
<name>A0A0F4YS59_RASE3</name>
<dbReference type="FunFam" id="1.10.20.140:FF:000003">
    <property type="entry name" value="tRNA dimethylallyltransferase"/>
    <property type="match status" value="1"/>
</dbReference>
<dbReference type="GO" id="GO:0005524">
    <property type="term" value="F:ATP binding"/>
    <property type="evidence" value="ECO:0007669"/>
    <property type="project" value="UniProtKB-UniRule"/>
</dbReference>
<dbReference type="EC" id="2.5.1.75" evidence="5 6"/>
<comment type="function">
    <text evidence="5">Catalyzes the transfer of a dimethylallyl group onto the adenine at position 37.</text>
</comment>
<keyword evidence="2 5" id="KW-0808">Transferase</keyword>
<evidence type="ECO:0000313" key="10">
    <source>
        <dbReference type="Proteomes" id="UP000053958"/>
    </source>
</evidence>
<evidence type="ECO:0000256" key="4">
    <source>
        <dbReference type="ARBA" id="ARBA00022840"/>
    </source>
</evidence>
<feature type="region of interest" description="Disordered" evidence="8">
    <location>
        <begin position="441"/>
        <end position="482"/>
    </location>
</feature>
<evidence type="ECO:0000256" key="5">
    <source>
        <dbReference type="PIRNR" id="PIRNR039110"/>
    </source>
</evidence>
<dbReference type="Gene3D" id="1.10.20.140">
    <property type="match status" value="1"/>
</dbReference>
<dbReference type="GO" id="GO:0052381">
    <property type="term" value="F:tRNA dimethylallyltransferase activity"/>
    <property type="evidence" value="ECO:0007669"/>
    <property type="project" value="UniProtKB-UniRule"/>
</dbReference>
<accession>A0A0F4YS59</accession>
<evidence type="ECO:0000256" key="2">
    <source>
        <dbReference type="ARBA" id="ARBA00022679"/>
    </source>
</evidence>
<dbReference type="Proteomes" id="UP000053958">
    <property type="component" value="Unassembled WGS sequence"/>
</dbReference>
<evidence type="ECO:0000256" key="1">
    <source>
        <dbReference type="ARBA" id="ARBA00005842"/>
    </source>
</evidence>
<sequence length="482" mass="54814">MEPLITIVGATGTGKSKLAVDLATRFNGEIINGDAMQMYRGLPIITNKIPVEERNGIPHHLIDCVSLEDEPWRISRFRRESIRLIKEIHSRGKLPILVGGTHYYTHSVLFNDVLVGTDEGEAQDANQNGRDDASRKSEEWAILDAPVEVMLQKLREVDPVMAERWHPNEARKIRRSLEIYLQTGKPASEIYAQQRRQKQEAGMRNGDDRDDVLGQAGQMRYQTLLFWTHAEKEKLHNRLDARVDTMVEQGLVAEAQRMSDYLKEKESQGVTVDPTRGVWISIGFKELEPYFAALRAGHSSEEELEALKQSCIESVKTSTRQYSVQQIKWIRNKLWSALADANSLHRLYILDTSNVDDWDRCVTEPSERVVHAFLSNERCPDPKSLSVLAKETLEAREKDHQKKLAAASADGPSVVMKQMTCDLCKKTMLGQEQWEIHVRGSGHRRALKAAAKRAQREEYLRNRKAPEEGTDGPKKDEETTSP</sequence>
<dbReference type="AlphaFoldDB" id="A0A0F4YS59"/>
<keyword evidence="10" id="KW-1185">Reference proteome</keyword>
<dbReference type="NCBIfam" id="TIGR00174">
    <property type="entry name" value="miaA"/>
    <property type="match status" value="1"/>
</dbReference>
<keyword evidence="3 5" id="KW-0547">Nucleotide-binding</keyword>
<feature type="compositionally biased region" description="Basic residues" evidence="8">
    <location>
        <begin position="441"/>
        <end position="453"/>
    </location>
</feature>
<evidence type="ECO:0000256" key="8">
    <source>
        <dbReference type="SAM" id="MobiDB-lite"/>
    </source>
</evidence>
<dbReference type="HAMAP" id="MF_00185">
    <property type="entry name" value="IPP_trans"/>
    <property type="match status" value="1"/>
</dbReference>
<keyword evidence="5" id="KW-0963">Cytoplasm</keyword>
<dbReference type="InterPro" id="IPR039657">
    <property type="entry name" value="Dimethylallyltransferase"/>
</dbReference>
<evidence type="ECO:0000256" key="3">
    <source>
        <dbReference type="ARBA" id="ARBA00022741"/>
    </source>
</evidence>
<dbReference type="PANTHER" id="PTHR11088">
    <property type="entry name" value="TRNA DIMETHYLALLYLTRANSFERASE"/>
    <property type="match status" value="1"/>
</dbReference>
<evidence type="ECO:0000256" key="6">
    <source>
        <dbReference type="RuleBase" id="RU003783"/>
    </source>
</evidence>
<dbReference type="PIRSF" id="PIRSF039110">
    <property type="entry name" value="IPP_transferase"/>
    <property type="match status" value="1"/>
</dbReference>
<dbReference type="PANTHER" id="PTHR11088:SF89">
    <property type="entry name" value="TRNA DIMETHYLALLYLTRANSFERASE"/>
    <property type="match status" value="1"/>
</dbReference>
<dbReference type="SUPFAM" id="SSF57667">
    <property type="entry name" value="beta-beta-alpha zinc fingers"/>
    <property type="match status" value="1"/>
</dbReference>
<dbReference type="SUPFAM" id="SSF52540">
    <property type="entry name" value="P-loop containing nucleoside triphosphate hydrolases"/>
    <property type="match status" value="1"/>
</dbReference>
<feature type="compositionally biased region" description="Basic and acidic residues" evidence="8">
    <location>
        <begin position="454"/>
        <end position="482"/>
    </location>
</feature>
<keyword evidence="5 6" id="KW-0819">tRNA processing</keyword>
<dbReference type="Pfam" id="PF01715">
    <property type="entry name" value="IPPT"/>
    <property type="match status" value="1"/>
</dbReference>
<gene>
    <name evidence="9" type="ORF">T310_5514</name>
</gene>
<keyword evidence="4 5" id="KW-0067">ATP-binding</keyword>
<dbReference type="OrthoDB" id="775260at2759"/>
<dbReference type="EMBL" id="LASV01000256">
    <property type="protein sequence ID" value="KKA20463.1"/>
    <property type="molecule type" value="Genomic_DNA"/>
</dbReference>
<dbReference type="GO" id="GO:0006400">
    <property type="term" value="P:tRNA modification"/>
    <property type="evidence" value="ECO:0007669"/>
    <property type="project" value="TreeGrafter"/>
</dbReference>
<dbReference type="STRING" id="1408163.A0A0F4YS59"/>
<evidence type="ECO:0000256" key="7">
    <source>
        <dbReference type="RuleBase" id="RU003785"/>
    </source>
</evidence>
<proteinExistence type="inferred from homology"/>
<evidence type="ECO:0000313" key="9">
    <source>
        <dbReference type="EMBL" id="KKA20463.1"/>
    </source>
</evidence>
<protein>
    <recommendedName>
        <fullName evidence="5 6">tRNA dimethylallyltransferase</fullName>
        <ecNumber evidence="5 6">2.5.1.75</ecNumber>
    </recommendedName>
</protein>
<dbReference type="InterPro" id="IPR018022">
    <property type="entry name" value="IPT"/>
</dbReference>
<comment type="catalytic activity">
    <reaction evidence="5 6">
        <text>adenosine(37) in tRNA + dimethylallyl diphosphate = N(6)-dimethylallyladenosine(37) in tRNA + diphosphate</text>
        <dbReference type="Rhea" id="RHEA:26482"/>
        <dbReference type="Rhea" id="RHEA-COMP:10162"/>
        <dbReference type="Rhea" id="RHEA-COMP:10375"/>
        <dbReference type="ChEBI" id="CHEBI:33019"/>
        <dbReference type="ChEBI" id="CHEBI:57623"/>
        <dbReference type="ChEBI" id="CHEBI:74411"/>
        <dbReference type="ChEBI" id="CHEBI:74415"/>
        <dbReference type="EC" id="2.5.1.75"/>
    </reaction>
</comment>
<dbReference type="InterPro" id="IPR027417">
    <property type="entry name" value="P-loop_NTPase"/>
</dbReference>
<dbReference type="GO" id="GO:0005739">
    <property type="term" value="C:mitochondrion"/>
    <property type="evidence" value="ECO:0007669"/>
    <property type="project" value="TreeGrafter"/>
</dbReference>
<dbReference type="Gene3D" id="3.30.160.60">
    <property type="entry name" value="Classic Zinc Finger"/>
    <property type="match status" value="1"/>
</dbReference>
<dbReference type="RefSeq" id="XP_013327075.1">
    <property type="nucleotide sequence ID" value="XM_013471621.1"/>
</dbReference>
<comment type="caution">
    <text evidence="9">The sequence shown here is derived from an EMBL/GenBank/DDBJ whole genome shotgun (WGS) entry which is preliminary data.</text>
</comment>
<dbReference type="Gene3D" id="3.40.50.300">
    <property type="entry name" value="P-loop containing nucleotide triphosphate hydrolases"/>
    <property type="match status" value="1"/>
</dbReference>
<dbReference type="InterPro" id="IPR036236">
    <property type="entry name" value="Znf_C2H2_sf"/>
</dbReference>
<dbReference type="GeneID" id="25317858"/>
<dbReference type="InterPro" id="IPR030666">
    <property type="entry name" value="IPP_transferase_euk"/>
</dbReference>